<feature type="compositionally biased region" description="Pro residues" evidence="1">
    <location>
        <begin position="32"/>
        <end position="67"/>
    </location>
</feature>
<dbReference type="AlphaFoldDB" id="A0A1Y2IZ27"/>
<keyword evidence="3" id="KW-1185">Reference proteome</keyword>
<dbReference type="Proteomes" id="UP000193067">
    <property type="component" value="Unassembled WGS sequence"/>
</dbReference>
<evidence type="ECO:0000313" key="3">
    <source>
        <dbReference type="Proteomes" id="UP000193067"/>
    </source>
</evidence>
<feature type="region of interest" description="Disordered" evidence="1">
    <location>
        <begin position="1"/>
        <end position="84"/>
    </location>
</feature>
<protein>
    <submittedName>
        <fullName evidence="2">Uncharacterized protein</fullName>
    </submittedName>
</protein>
<dbReference type="EMBL" id="KZ084090">
    <property type="protein sequence ID" value="OSD06415.1"/>
    <property type="molecule type" value="Genomic_DNA"/>
</dbReference>
<organism evidence="2 3">
    <name type="scientific">Trametes coccinea (strain BRFM310)</name>
    <name type="common">Pycnoporus coccineus</name>
    <dbReference type="NCBI Taxonomy" id="1353009"/>
    <lineage>
        <taxon>Eukaryota</taxon>
        <taxon>Fungi</taxon>
        <taxon>Dikarya</taxon>
        <taxon>Basidiomycota</taxon>
        <taxon>Agaricomycotina</taxon>
        <taxon>Agaricomycetes</taxon>
        <taxon>Polyporales</taxon>
        <taxon>Polyporaceae</taxon>
        <taxon>Trametes</taxon>
    </lineage>
</organism>
<accession>A0A1Y2IZ27</accession>
<name>A0A1Y2IZ27_TRAC3</name>
<feature type="compositionally biased region" description="Low complexity" evidence="1">
    <location>
        <begin position="1"/>
        <end position="11"/>
    </location>
</feature>
<feature type="compositionally biased region" description="Pro residues" evidence="1">
    <location>
        <begin position="12"/>
        <end position="24"/>
    </location>
</feature>
<reference evidence="2 3" key="1">
    <citation type="journal article" date="2015" name="Biotechnol. Biofuels">
        <title>Enhanced degradation of softwood versus hardwood by the white-rot fungus Pycnoporus coccineus.</title>
        <authorList>
            <person name="Couturier M."/>
            <person name="Navarro D."/>
            <person name="Chevret D."/>
            <person name="Henrissat B."/>
            <person name="Piumi F."/>
            <person name="Ruiz-Duenas F.J."/>
            <person name="Martinez A.T."/>
            <person name="Grigoriev I.V."/>
            <person name="Riley R."/>
            <person name="Lipzen A."/>
            <person name="Berrin J.G."/>
            <person name="Master E.R."/>
            <person name="Rosso M.N."/>
        </authorList>
    </citation>
    <scope>NUCLEOTIDE SEQUENCE [LARGE SCALE GENOMIC DNA]</scope>
    <source>
        <strain evidence="2 3">BRFM310</strain>
    </source>
</reference>
<evidence type="ECO:0000256" key="1">
    <source>
        <dbReference type="SAM" id="MobiDB-lite"/>
    </source>
</evidence>
<sequence length="126" mass="13122">MVNLPQQLNLPPGQPQPPALPPQIDPLLLQPQPQPPPADPPQPPLDPNPPPAPQLPPAPQPEQPPHPNGVQVPLPEPVPELAASPAAVERARLLAIAASANSDIMQVKKLPDIVPGFHASVLSLGS</sequence>
<proteinExistence type="predicted"/>
<gene>
    <name evidence="2" type="ORF">PYCCODRAFT_930581</name>
</gene>
<evidence type="ECO:0000313" key="2">
    <source>
        <dbReference type="EMBL" id="OSD06415.1"/>
    </source>
</evidence>